<comment type="caution">
    <text evidence="2">The sequence shown here is derived from an EMBL/GenBank/DDBJ whole genome shotgun (WGS) entry which is preliminary data.</text>
</comment>
<dbReference type="AlphaFoldDB" id="A0A2W1NLP0"/>
<organism evidence="2 3">
    <name type="scientific">Putridiphycobacter roseus</name>
    <dbReference type="NCBI Taxonomy" id="2219161"/>
    <lineage>
        <taxon>Bacteria</taxon>
        <taxon>Pseudomonadati</taxon>
        <taxon>Bacteroidota</taxon>
        <taxon>Flavobacteriia</taxon>
        <taxon>Flavobacteriales</taxon>
        <taxon>Crocinitomicaceae</taxon>
        <taxon>Putridiphycobacter</taxon>
    </lineage>
</organism>
<reference evidence="2 3" key="1">
    <citation type="submission" date="2018-06" db="EMBL/GenBank/DDBJ databases">
        <title>The draft genome sequence of Crocinitomix sp. SM1701.</title>
        <authorList>
            <person name="Zhang X."/>
        </authorList>
    </citation>
    <scope>NUCLEOTIDE SEQUENCE [LARGE SCALE GENOMIC DNA]</scope>
    <source>
        <strain evidence="2 3">SM1701</strain>
    </source>
</reference>
<dbReference type="Proteomes" id="UP000249248">
    <property type="component" value="Unassembled WGS sequence"/>
</dbReference>
<feature type="domain" description="NAD(P)-binding" evidence="1">
    <location>
        <begin position="8"/>
        <end position="183"/>
    </location>
</feature>
<proteinExistence type="predicted"/>
<dbReference type="InterPro" id="IPR016040">
    <property type="entry name" value="NAD(P)-bd_dom"/>
</dbReference>
<evidence type="ECO:0000313" key="3">
    <source>
        <dbReference type="Proteomes" id="UP000249248"/>
    </source>
</evidence>
<dbReference type="OrthoDB" id="9803892at2"/>
<accession>A0A2W1NLP0</accession>
<protein>
    <submittedName>
        <fullName evidence="2">SDR family NAD(P)-dependent oxidoreductase</fullName>
    </submittedName>
</protein>
<dbReference type="CDD" id="cd05243">
    <property type="entry name" value="SDR_a5"/>
    <property type="match status" value="1"/>
</dbReference>
<gene>
    <name evidence="2" type="ORF">DNU06_17030</name>
</gene>
<dbReference type="EMBL" id="QKSB01000023">
    <property type="protein sequence ID" value="PZE15638.1"/>
    <property type="molecule type" value="Genomic_DNA"/>
</dbReference>
<keyword evidence="3" id="KW-1185">Reference proteome</keyword>
<dbReference type="InterPro" id="IPR036291">
    <property type="entry name" value="NAD(P)-bd_dom_sf"/>
</dbReference>
<sequence length="208" mass="22233">MKKVLVAGATGKTGKKIVNLLKASEAYEPIAMVRNQTQEAEFKSQGINTRVGDLEGDIDRIAENVSKVIFAAGSGGEKVYDVDQEGAKKLIDASKRAKIDKFVMLSSMGADSPENATQLKAYLQAKHNADEYLSASLLAYSILRPGTLTNNAGTGLIQANSQMEQAGEISRDDVAKTLVALLDMNVARDKSLEILSGETQIGEALKSI</sequence>
<evidence type="ECO:0000313" key="2">
    <source>
        <dbReference type="EMBL" id="PZE15638.1"/>
    </source>
</evidence>
<dbReference type="Pfam" id="PF13460">
    <property type="entry name" value="NAD_binding_10"/>
    <property type="match status" value="1"/>
</dbReference>
<dbReference type="Gene3D" id="3.40.50.720">
    <property type="entry name" value="NAD(P)-binding Rossmann-like Domain"/>
    <property type="match status" value="1"/>
</dbReference>
<dbReference type="PANTHER" id="PTHR15020">
    <property type="entry name" value="FLAVIN REDUCTASE-RELATED"/>
    <property type="match status" value="1"/>
</dbReference>
<name>A0A2W1NLP0_9FLAO</name>
<dbReference type="SUPFAM" id="SSF51735">
    <property type="entry name" value="NAD(P)-binding Rossmann-fold domains"/>
    <property type="match status" value="1"/>
</dbReference>
<dbReference type="PANTHER" id="PTHR15020:SF50">
    <property type="entry name" value="UPF0659 PROTEIN YMR090W"/>
    <property type="match status" value="1"/>
</dbReference>
<evidence type="ECO:0000259" key="1">
    <source>
        <dbReference type="Pfam" id="PF13460"/>
    </source>
</evidence>